<dbReference type="AlphaFoldDB" id="A0AAP8QF48"/>
<reference evidence="3 4" key="1">
    <citation type="submission" date="2018-02" db="EMBL/GenBank/DDBJ databases">
        <title>Comparative analysis of genomes of three Brevibacillus laterosporus strains producers of potent antimicrobials isolated from silage.</title>
        <authorList>
            <person name="Kojic M."/>
            <person name="Miljkovic M."/>
            <person name="Studholme D."/>
            <person name="Filipic B."/>
        </authorList>
    </citation>
    <scope>NUCLEOTIDE SEQUENCE [LARGE SCALE GENOMIC DNA]</scope>
    <source>
        <strain evidence="3 4">BGSP11</strain>
    </source>
</reference>
<keyword evidence="1" id="KW-0233">DNA recombination</keyword>
<dbReference type="InterPro" id="IPR002104">
    <property type="entry name" value="Integrase_catalytic"/>
</dbReference>
<dbReference type="GO" id="GO:0006310">
    <property type="term" value="P:DNA recombination"/>
    <property type="evidence" value="ECO:0007669"/>
    <property type="project" value="UniProtKB-KW"/>
</dbReference>
<dbReference type="SUPFAM" id="SSF56349">
    <property type="entry name" value="DNA breaking-rejoining enzymes"/>
    <property type="match status" value="1"/>
</dbReference>
<evidence type="ECO:0000313" key="3">
    <source>
        <dbReference type="EMBL" id="PPB08651.1"/>
    </source>
</evidence>
<gene>
    <name evidence="3" type="ORF">C4A77_07465</name>
</gene>
<comment type="caution">
    <text evidence="3">The sequence shown here is derived from an EMBL/GenBank/DDBJ whole genome shotgun (WGS) entry which is preliminary data.</text>
</comment>
<feature type="domain" description="Tyr recombinase" evidence="2">
    <location>
        <begin position="1"/>
        <end position="54"/>
    </location>
</feature>
<accession>A0AAP8QF48</accession>
<proteinExistence type="predicted"/>
<evidence type="ECO:0000313" key="4">
    <source>
        <dbReference type="Proteomes" id="UP000239759"/>
    </source>
</evidence>
<dbReference type="GO" id="GO:0003677">
    <property type="term" value="F:DNA binding"/>
    <property type="evidence" value="ECO:0007669"/>
    <property type="project" value="InterPro"/>
</dbReference>
<dbReference type="Proteomes" id="UP000239759">
    <property type="component" value="Unassembled WGS sequence"/>
</dbReference>
<protein>
    <recommendedName>
        <fullName evidence="2">Tyr recombinase domain-containing protein</fullName>
    </recommendedName>
</protein>
<evidence type="ECO:0000259" key="2">
    <source>
        <dbReference type="PROSITE" id="PS51898"/>
    </source>
</evidence>
<dbReference type="InterPro" id="IPR013762">
    <property type="entry name" value="Integrase-like_cat_sf"/>
</dbReference>
<dbReference type="GO" id="GO:0015074">
    <property type="term" value="P:DNA integration"/>
    <property type="evidence" value="ECO:0007669"/>
    <property type="project" value="InterPro"/>
</dbReference>
<organism evidence="3 4">
    <name type="scientific">Brevibacillus laterosporus</name>
    <name type="common">Bacillus laterosporus</name>
    <dbReference type="NCBI Taxonomy" id="1465"/>
    <lineage>
        <taxon>Bacteria</taxon>
        <taxon>Bacillati</taxon>
        <taxon>Bacillota</taxon>
        <taxon>Bacilli</taxon>
        <taxon>Bacillales</taxon>
        <taxon>Paenibacillaceae</taxon>
        <taxon>Brevibacillus</taxon>
    </lineage>
</organism>
<dbReference type="Gene3D" id="1.10.443.10">
    <property type="entry name" value="Intergrase catalytic core"/>
    <property type="match status" value="1"/>
</dbReference>
<dbReference type="PROSITE" id="PS51898">
    <property type="entry name" value="TYR_RECOMBINASE"/>
    <property type="match status" value="1"/>
</dbReference>
<evidence type="ECO:0000256" key="1">
    <source>
        <dbReference type="ARBA" id="ARBA00023172"/>
    </source>
</evidence>
<sequence>MTRFHDLRHTHATLLLQLGENPKVVSERLGHADVYITLNIYAHVLPTMQKNLAKNFDNAMKQSPKTSL</sequence>
<dbReference type="Pfam" id="PF00589">
    <property type="entry name" value="Phage_integrase"/>
    <property type="match status" value="1"/>
</dbReference>
<dbReference type="InterPro" id="IPR011010">
    <property type="entry name" value="DNA_brk_join_enz"/>
</dbReference>
<dbReference type="EMBL" id="PRKQ01000006">
    <property type="protein sequence ID" value="PPB08651.1"/>
    <property type="molecule type" value="Genomic_DNA"/>
</dbReference>
<name>A0AAP8QF48_BRELA</name>